<reference evidence="3 4" key="1">
    <citation type="journal article" date="2019" name="Nat. Med.">
        <title>A library of human gut bacterial isolates paired with longitudinal multiomics data enables mechanistic microbiome research.</title>
        <authorList>
            <person name="Poyet M."/>
            <person name="Groussin M."/>
            <person name="Gibbons S.M."/>
            <person name="Avila-Pacheco J."/>
            <person name="Jiang X."/>
            <person name="Kearney S.M."/>
            <person name="Perrotta A.R."/>
            <person name="Berdy B."/>
            <person name="Zhao S."/>
            <person name="Lieberman T.D."/>
            <person name="Swanson P.K."/>
            <person name="Smith M."/>
            <person name="Roesemann S."/>
            <person name="Alexander J.E."/>
            <person name="Rich S.A."/>
            <person name="Livny J."/>
            <person name="Vlamakis H."/>
            <person name="Clish C."/>
            <person name="Bullock K."/>
            <person name="Deik A."/>
            <person name="Scott J."/>
            <person name="Pierce K.A."/>
            <person name="Xavier R.J."/>
            <person name="Alm E.J."/>
        </authorList>
    </citation>
    <scope>NUCLEOTIDE SEQUENCE [LARGE SCALE GENOMIC DNA]</scope>
    <source>
        <strain evidence="3 4">BIOML-A10</strain>
    </source>
</reference>
<keyword evidence="2" id="KW-0732">Signal</keyword>
<evidence type="ECO:0000313" key="3">
    <source>
        <dbReference type="EMBL" id="KAA3767884.1"/>
    </source>
</evidence>
<dbReference type="PROSITE" id="PS51257">
    <property type="entry name" value="PROKAR_LIPOPROTEIN"/>
    <property type="match status" value="1"/>
</dbReference>
<evidence type="ECO:0008006" key="5">
    <source>
        <dbReference type="Google" id="ProtNLM"/>
    </source>
</evidence>
<dbReference type="AlphaFoldDB" id="A0A7J4XLR7"/>
<dbReference type="EMBL" id="VWMK01000004">
    <property type="protein sequence ID" value="KAA3767884.1"/>
    <property type="molecule type" value="Genomic_DNA"/>
</dbReference>
<comment type="caution">
    <text evidence="3">The sequence shown here is derived from an EMBL/GenBank/DDBJ whole genome shotgun (WGS) entry which is preliminary data.</text>
</comment>
<dbReference type="Proteomes" id="UP000422221">
    <property type="component" value="Unassembled WGS sequence"/>
</dbReference>
<protein>
    <recommendedName>
        <fullName evidence="5">Major fimbrial subunit protein N-terminal domain-containing protein</fullName>
    </recommendedName>
</protein>
<organism evidence="3 4">
    <name type="scientific">Bacteroides salyersiae</name>
    <dbReference type="NCBI Taxonomy" id="291644"/>
    <lineage>
        <taxon>Bacteria</taxon>
        <taxon>Pseudomonadati</taxon>
        <taxon>Bacteroidota</taxon>
        <taxon>Bacteroidia</taxon>
        <taxon>Bacteroidales</taxon>
        <taxon>Bacteroidaceae</taxon>
        <taxon>Bacteroides</taxon>
    </lineage>
</organism>
<dbReference type="RefSeq" id="WP_130058456.1">
    <property type="nucleotide sequence ID" value="NZ_RCXT01000003.1"/>
</dbReference>
<feature type="compositionally biased region" description="Basic and acidic residues" evidence="1">
    <location>
        <begin position="410"/>
        <end position="420"/>
    </location>
</feature>
<evidence type="ECO:0000256" key="2">
    <source>
        <dbReference type="SAM" id="SignalP"/>
    </source>
</evidence>
<proteinExistence type="predicted"/>
<sequence length="449" mass="48489">MKKFLLMALFAATLFACSNEDNEKTEETRSKSLEFTLGIASPKTRMADGSVTVSGVAAAVREHVESITIEYFNSASASLGRYDFSSDEIATVKSDDQDKAYGDSGRKPVRINNIPSATTKVNVYLNVKTSGDINDLQTANNIMEYRGEEAAGLQLVSSGTGTNGNDVYWVEVPVKPVLTRFEFSGDASNIDIKKDGSGSLPTGITNGTKAEAQSHVNDITIDAAEKAARDAWKNAHPGITEPSPWEYKYTVTYAYNTAYDVNSITGYYMNNIPLTKGGPLVLNGNNAGGDWDAAAKDNYSASGSMKKMYDEAAPTVNKRISYNLFPQTVVAGTPTVMDVKKEMPHFILKLATTGTPATKWITIRALKTTAGAGELVKSFDAGKVYVLDASEIKINQYTATLTVTANDTEGPGKPEDKDPTDPNPEPIGKDIEVLVKILGWEAIPVKPEW</sequence>
<accession>A0A7J4XLR7</accession>
<feature type="signal peptide" evidence="2">
    <location>
        <begin position="1"/>
        <end position="18"/>
    </location>
</feature>
<gene>
    <name evidence="3" type="ORF">F3F73_05665</name>
</gene>
<name>A0A7J4XLR7_9BACE</name>
<evidence type="ECO:0000256" key="1">
    <source>
        <dbReference type="SAM" id="MobiDB-lite"/>
    </source>
</evidence>
<evidence type="ECO:0000313" key="4">
    <source>
        <dbReference type="Proteomes" id="UP000422221"/>
    </source>
</evidence>
<feature type="region of interest" description="Disordered" evidence="1">
    <location>
        <begin position="405"/>
        <end position="428"/>
    </location>
</feature>
<feature type="chain" id="PRO_5029443213" description="Major fimbrial subunit protein N-terminal domain-containing protein" evidence="2">
    <location>
        <begin position="19"/>
        <end position="449"/>
    </location>
</feature>